<dbReference type="GO" id="GO:0019185">
    <property type="term" value="C:snRNA-activating protein complex"/>
    <property type="evidence" value="ECO:0007669"/>
    <property type="project" value="TreeGrafter"/>
</dbReference>
<dbReference type="PROSITE" id="PS51294">
    <property type="entry name" value="HTH_MYB"/>
    <property type="match status" value="3"/>
</dbReference>
<proteinExistence type="predicted"/>
<dbReference type="InterPro" id="IPR017930">
    <property type="entry name" value="Myb_dom"/>
</dbReference>
<dbReference type="PANTHER" id="PTHR46621:SF1">
    <property type="entry name" value="SNRNA-ACTIVATING PROTEIN COMPLEX SUBUNIT 4"/>
    <property type="match status" value="1"/>
</dbReference>
<comment type="caution">
    <text evidence="7">The sequence shown here is derived from an EMBL/GenBank/DDBJ whole genome shotgun (WGS) entry which is preliminary data.</text>
</comment>
<evidence type="ECO:0000313" key="7">
    <source>
        <dbReference type="EMBL" id="CAD8094158.1"/>
    </source>
</evidence>
<feature type="domain" description="Myb-like" evidence="5">
    <location>
        <begin position="73"/>
        <end position="123"/>
    </location>
</feature>
<dbReference type="Pfam" id="PF13921">
    <property type="entry name" value="Myb_DNA-bind_6"/>
    <property type="match status" value="2"/>
</dbReference>
<dbReference type="SMART" id="SM00717">
    <property type="entry name" value="SANT"/>
    <property type="match status" value="3"/>
</dbReference>
<gene>
    <name evidence="7" type="ORF">PPRIM_AZ9-3.1.T0950029</name>
</gene>
<evidence type="ECO:0000256" key="3">
    <source>
        <dbReference type="ARBA" id="ARBA00023163"/>
    </source>
</evidence>
<evidence type="ECO:0000256" key="2">
    <source>
        <dbReference type="ARBA" id="ARBA00023125"/>
    </source>
</evidence>
<dbReference type="AlphaFoldDB" id="A0A8S1NNU4"/>
<evidence type="ECO:0000259" key="6">
    <source>
        <dbReference type="PROSITE" id="PS51294"/>
    </source>
</evidence>
<keyword evidence="8" id="KW-1185">Reference proteome</keyword>
<keyword evidence="3" id="KW-0804">Transcription</keyword>
<dbReference type="OMA" id="CRVRKGC"/>
<evidence type="ECO:0000259" key="5">
    <source>
        <dbReference type="PROSITE" id="PS50090"/>
    </source>
</evidence>
<keyword evidence="1" id="KW-0805">Transcription regulation</keyword>
<name>A0A8S1NNU4_PARPR</name>
<reference evidence="7" key="1">
    <citation type="submission" date="2021-01" db="EMBL/GenBank/DDBJ databases">
        <authorList>
            <consortium name="Genoscope - CEA"/>
            <person name="William W."/>
        </authorList>
    </citation>
    <scope>NUCLEOTIDE SEQUENCE</scope>
</reference>
<sequence length="249" mass="30372">MSYQKDIRKQILKVKNNSSIKVRIKWTPEEDQQLIDNVSHFGYRWLQVAQNMEQRNASQCCQRWKRIKICQGFQQHKAKRWTQKEDEKLMKIYKEVGPQWNIIAEQMKIKSSKQVRSRFKNFLDPNLNHAPMTEVEDEFIFQEYLMLGTQWTKISEKLPGRSENMIKNRFYSFIKEKYLNQPNPYYKVKPLDKKEVAENQYNFQEQSLIEFKHESQELYDEDIENDSNEIIDDHLQDLYWNFETKAYIY</sequence>
<keyword evidence="4" id="KW-0539">Nucleus</keyword>
<accession>A0A8S1NNU4</accession>
<feature type="domain" description="HTH myb-type" evidence="6">
    <location>
        <begin position="18"/>
        <end position="72"/>
    </location>
</feature>
<dbReference type="InterPro" id="IPR001005">
    <property type="entry name" value="SANT/Myb"/>
</dbReference>
<feature type="domain" description="HTH myb-type" evidence="6">
    <location>
        <begin position="80"/>
        <end position="123"/>
    </location>
</feature>
<dbReference type="PANTHER" id="PTHR46621">
    <property type="entry name" value="SNRNA-ACTIVATING PROTEIN COMPLEX SUBUNIT 4"/>
    <property type="match status" value="1"/>
</dbReference>
<dbReference type="PROSITE" id="PS50090">
    <property type="entry name" value="MYB_LIKE"/>
    <property type="match status" value="3"/>
</dbReference>
<protein>
    <recommendedName>
        <fullName evidence="9">Myb-like DNA-binding domain containing protein</fullName>
    </recommendedName>
</protein>
<dbReference type="GO" id="GO:0000978">
    <property type="term" value="F:RNA polymerase II cis-regulatory region sequence-specific DNA binding"/>
    <property type="evidence" value="ECO:0007669"/>
    <property type="project" value="TreeGrafter"/>
</dbReference>
<keyword evidence="2" id="KW-0238">DNA-binding</keyword>
<dbReference type="CDD" id="cd00167">
    <property type="entry name" value="SANT"/>
    <property type="match status" value="3"/>
</dbReference>
<feature type="domain" description="HTH myb-type" evidence="6">
    <location>
        <begin position="124"/>
        <end position="178"/>
    </location>
</feature>
<dbReference type="GO" id="GO:0042796">
    <property type="term" value="P:snRNA transcription by RNA polymerase III"/>
    <property type="evidence" value="ECO:0007669"/>
    <property type="project" value="TreeGrafter"/>
</dbReference>
<evidence type="ECO:0008006" key="9">
    <source>
        <dbReference type="Google" id="ProtNLM"/>
    </source>
</evidence>
<feature type="domain" description="Myb-like" evidence="5">
    <location>
        <begin position="23"/>
        <end position="68"/>
    </location>
</feature>
<dbReference type="GO" id="GO:0042795">
    <property type="term" value="P:snRNA transcription by RNA polymerase II"/>
    <property type="evidence" value="ECO:0007669"/>
    <property type="project" value="TreeGrafter"/>
</dbReference>
<evidence type="ECO:0000256" key="4">
    <source>
        <dbReference type="ARBA" id="ARBA00023242"/>
    </source>
</evidence>
<dbReference type="GO" id="GO:0001006">
    <property type="term" value="F:RNA polymerase III type 3 promoter sequence-specific DNA binding"/>
    <property type="evidence" value="ECO:0007669"/>
    <property type="project" value="TreeGrafter"/>
</dbReference>
<evidence type="ECO:0000256" key="1">
    <source>
        <dbReference type="ARBA" id="ARBA00023015"/>
    </source>
</evidence>
<feature type="domain" description="Myb-like" evidence="5">
    <location>
        <begin position="124"/>
        <end position="174"/>
    </location>
</feature>
<dbReference type="Proteomes" id="UP000688137">
    <property type="component" value="Unassembled WGS sequence"/>
</dbReference>
<dbReference type="EMBL" id="CAJJDM010000098">
    <property type="protein sequence ID" value="CAD8094158.1"/>
    <property type="molecule type" value="Genomic_DNA"/>
</dbReference>
<evidence type="ECO:0000313" key="8">
    <source>
        <dbReference type="Proteomes" id="UP000688137"/>
    </source>
</evidence>
<organism evidence="7 8">
    <name type="scientific">Paramecium primaurelia</name>
    <dbReference type="NCBI Taxonomy" id="5886"/>
    <lineage>
        <taxon>Eukaryota</taxon>
        <taxon>Sar</taxon>
        <taxon>Alveolata</taxon>
        <taxon>Ciliophora</taxon>
        <taxon>Intramacronucleata</taxon>
        <taxon>Oligohymenophorea</taxon>
        <taxon>Peniculida</taxon>
        <taxon>Parameciidae</taxon>
        <taxon>Paramecium</taxon>
    </lineage>
</organism>
<dbReference type="InterPro" id="IPR051575">
    <property type="entry name" value="Myb-like_DNA-bd"/>
</dbReference>